<protein>
    <submittedName>
        <fullName evidence="1">Uncharacterized protein</fullName>
    </submittedName>
</protein>
<dbReference type="AlphaFoldDB" id="A0A2U1LCA4"/>
<sequence length="76" mass="8605">MNQSTFCKDGGTISWIGHTVKQRYFRGIQTYINARTTLYEFRDTLNAANVFLSNSLAAQLAQVDTLKRTTVSELLD</sequence>
<evidence type="ECO:0000313" key="2">
    <source>
        <dbReference type="Proteomes" id="UP000245207"/>
    </source>
</evidence>
<name>A0A2U1LCA4_ARTAN</name>
<dbReference type="Proteomes" id="UP000245207">
    <property type="component" value="Unassembled WGS sequence"/>
</dbReference>
<proteinExistence type="predicted"/>
<comment type="caution">
    <text evidence="1">The sequence shown here is derived from an EMBL/GenBank/DDBJ whole genome shotgun (WGS) entry which is preliminary data.</text>
</comment>
<keyword evidence="2" id="KW-1185">Reference proteome</keyword>
<organism evidence="1 2">
    <name type="scientific">Artemisia annua</name>
    <name type="common">Sweet wormwood</name>
    <dbReference type="NCBI Taxonomy" id="35608"/>
    <lineage>
        <taxon>Eukaryota</taxon>
        <taxon>Viridiplantae</taxon>
        <taxon>Streptophyta</taxon>
        <taxon>Embryophyta</taxon>
        <taxon>Tracheophyta</taxon>
        <taxon>Spermatophyta</taxon>
        <taxon>Magnoliopsida</taxon>
        <taxon>eudicotyledons</taxon>
        <taxon>Gunneridae</taxon>
        <taxon>Pentapetalae</taxon>
        <taxon>asterids</taxon>
        <taxon>campanulids</taxon>
        <taxon>Asterales</taxon>
        <taxon>Asteraceae</taxon>
        <taxon>Asteroideae</taxon>
        <taxon>Anthemideae</taxon>
        <taxon>Artemisiinae</taxon>
        <taxon>Artemisia</taxon>
    </lineage>
</organism>
<evidence type="ECO:0000313" key="1">
    <source>
        <dbReference type="EMBL" id="PWA46635.1"/>
    </source>
</evidence>
<dbReference type="OrthoDB" id="739241at2759"/>
<gene>
    <name evidence="1" type="ORF">CTI12_AA506740</name>
</gene>
<dbReference type="EMBL" id="PKPP01010194">
    <property type="protein sequence ID" value="PWA46635.1"/>
    <property type="molecule type" value="Genomic_DNA"/>
</dbReference>
<reference evidence="1 2" key="1">
    <citation type="journal article" date="2018" name="Mol. Plant">
        <title>The genome of Artemisia annua provides insight into the evolution of Asteraceae family and artemisinin biosynthesis.</title>
        <authorList>
            <person name="Shen Q."/>
            <person name="Zhang L."/>
            <person name="Liao Z."/>
            <person name="Wang S."/>
            <person name="Yan T."/>
            <person name="Shi P."/>
            <person name="Liu M."/>
            <person name="Fu X."/>
            <person name="Pan Q."/>
            <person name="Wang Y."/>
            <person name="Lv Z."/>
            <person name="Lu X."/>
            <person name="Zhang F."/>
            <person name="Jiang W."/>
            <person name="Ma Y."/>
            <person name="Chen M."/>
            <person name="Hao X."/>
            <person name="Li L."/>
            <person name="Tang Y."/>
            <person name="Lv G."/>
            <person name="Zhou Y."/>
            <person name="Sun X."/>
            <person name="Brodelius P.E."/>
            <person name="Rose J.K.C."/>
            <person name="Tang K."/>
        </authorList>
    </citation>
    <scope>NUCLEOTIDE SEQUENCE [LARGE SCALE GENOMIC DNA]</scope>
    <source>
        <strain evidence="2">cv. Huhao1</strain>
        <tissue evidence="1">Leaf</tissue>
    </source>
</reference>
<accession>A0A2U1LCA4</accession>